<evidence type="ECO:0000256" key="4">
    <source>
        <dbReference type="ARBA" id="ARBA00022475"/>
    </source>
</evidence>
<dbReference type="Gene3D" id="3.10.50.40">
    <property type="match status" value="1"/>
</dbReference>
<dbReference type="GO" id="GO:0003755">
    <property type="term" value="F:peptidyl-prolyl cis-trans isomerase activity"/>
    <property type="evidence" value="ECO:0007669"/>
    <property type="project" value="UniProtKB-UniRule"/>
</dbReference>
<keyword evidence="6 11" id="KW-0697">Rotamase</keyword>
<dbReference type="KEGG" id="afl:Aflv_2287"/>
<dbReference type="InterPro" id="IPR037041">
    <property type="entry name" value="Trigger_fac_C_sf"/>
</dbReference>
<dbReference type="Proteomes" id="UP000000742">
    <property type="component" value="Chromosome"/>
</dbReference>
<dbReference type="PANTHER" id="PTHR47245:SF1">
    <property type="entry name" value="FOLDASE PROTEIN PRSA"/>
    <property type="match status" value="1"/>
</dbReference>
<accession>B7GF26</accession>
<evidence type="ECO:0000256" key="7">
    <source>
        <dbReference type="ARBA" id="ARBA00023136"/>
    </source>
</evidence>
<dbReference type="InterPro" id="IPR008880">
    <property type="entry name" value="Trigger_fac_C"/>
</dbReference>
<dbReference type="GO" id="GO:0006457">
    <property type="term" value="P:protein folding"/>
    <property type="evidence" value="ECO:0007669"/>
    <property type="project" value="UniProtKB-UniRule"/>
</dbReference>
<evidence type="ECO:0000256" key="3">
    <source>
        <dbReference type="ARBA" id="ARBA00006071"/>
    </source>
</evidence>
<sequence length="288" mass="32917">MCTFKDRSCENMKKWTVAMSAAAMLALSACNNGSDVVVETKEGNITKEELYNEMKERYGKDVLRDLVHEKVLSKKFKVTDEELNKEIENLKEMYGIQYDLAVQQNGEEAIRDMVKLDLLRQKAAMEDIKVTDEELKKYYNEYKPKVKASHILVDDEKTAKDIKAKLEKGEDFAKLAKEYSKDTGSAQNGGDLGWFGPGKMVEEFEKAAYALNVGEISDPVKTQFGYHIIKVTDKEKKKSFDEMKEEIEFEVKKSKLDTSKVQSKLDELMKEANVDIKDKSLKDALKSK</sequence>
<keyword evidence="5 11" id="KW-0732">Signal</keyword>
<dbReference type="Gene3D" id="1.10.3120.10">
    <property type="entry name" value="Trigger factor, C-terminal domain"/>
    <property type="match status" value="1"/>
</dbReference>
<protein>
    <recommendedName>
        <fullName evidence="11">Foldase protein PrsA</fullName>
        <ecNumber evidence="11">5.2.1.8</ecNumber>
    </recommendedName>
</protein>
<keyword evidence="4 11" id="KW-1003">Cell membrane</keyword>
<keyword evidence="10 11" id="KW-0449">Lipoprotein</keyword>
<dbReference type="Pfam" id="PF05698">
    <property type="entry name" value="Trigger_C"/>
    <property type="match status" value="1"/>
</dbReference>
<dbReference type="InterPro" id="IPR023058">
    <property type="entry name" value="PPIase_PpiC_CS"/>
</dbReference>
<dbReference type="Pfam" id="PF13616">
    <property type="entry name" value="Rotamase_3"/>
    <property type="match status" value="1"/>
</dbReference>
<evidence type="ECO:0000256" key="6">
    <source>
        <dbReference type="ARBA" id="ARBA00023110"/>
    </source>
</evidence>
<evidence type="ECO:0000256" key="8">
    <source>
        <dbReference type="ARBA" id="ARBA00023139"/>
    </source>
</evidence>
<evidence type="ECO:0000256" key="9">
    <source>
        <dbReference type="ARBA" id="ARBA00023235"/>
    </source>
</evidence>
<feature type="domain" description="PpiC" evidence="12">
    <location>
        <begin position="143"/>
        <end position="233"/>
    </location>
</feature>
<proteinExistence type="inferred from homology"/>
<dbReference type="HAMAP" id="MF_01145">
    <property type="entry name" value="Foldase_PrsA"/>
    <property type="match status" value="1"/>
</dbReference>
<dbReference type="SUPFAM" id="SSF109998">
    <property type="entry name" value="Triger factor/SurA peptide-binding domain-like"/>
    <property type="match status" value="1"/>
</dbReference>
<dbReference type="PROSITE" id="PS01096">
    <property type="entry name" value="PPIC_PPIASE_1"/>
    <property type="match status" value="1"/>
</dbReference>
<comment type="subcellular location">
    <subcellularLocation>
        <location evidence="2 11">Cell membrane</location>
        <topology evidence="2 11">Lipid-anchor</topology>
    </subcellularLocation>
</comment>
<dbReference type="InterPro" id="IPR023059">
    <property type="entry name" value="Foldase_PrsA"/>
</dbReference>
<evidence type="ECO:0000256" key="11">
    <source>
        <dbReference type="HAMAP-Rule" id="MF_01145"/>
    </source>
</evidence>
<organism evidence="13 14">
    <name type="scientific">Anoxybacillus flavithermus (strain DSM 21510 / WK1)</name>
    <dbReference type="NCBI Taxonomy" id="491915"/>
    <lineage>
        <taxon>Bacteria</taxon>
        <taxon>Bacillati</taxon>
        <taxon>Bacillota</taxon>
        <taxon>Bacilli</taxon>
        <taxon>Bacillales</taxon>
        <taxon>Anoxybacillaceae</taxon>
        <taxon>Anoxybacillus</taxon>
    </lineage>
</organism>
<dbReference type="HOGENOM" id="CLU_034646_6_1_9"/>
<evidence type="ECO:0000256" key="1">
    <source>
        <dbReference type="ARBA" id="ARBA00000971"/>
    </source>
</evidence>
<dbReference type="PANTHER" id="PTHR47245">
    <property type="entry name" value="PEPTIDYLPROLYL ISOMERASE"/>
    <property type="match status" value="1"/>
</dbReference>
<dbReference type="SUPFAM" id="SSF54534">
    <property type="entry name" value="FKBP-like"/>
    <property type="match status" value="1"/>
</dbReference>
<dbReference type="EC" id="5.2.1.8" evidence="11"/>
<evidence type="ECO:0000313" key="13">
    <source>
        <dbReference type="EMBL" id="ACJ34644.1"/>
    </source>
</evidence>
<dbReference type="GO" id="GO:0015031">
    <property type="term" value="P:protein transport"/>
    <property type="evidence" value="ECO:0007669"/>
    <property type="project" value="InterPro"/>
</dbReference>
<dbReference type="InterPro" id="IPR000297">
    <property type="entry name" value="PPIase_PpiC"/>
</dbReference>
<dbReference type="InterPro" id="IPR050245">
    <property type="entry name" value="PrsA_foldase"/>
</dbReference>
<keyword evidence="9 11" id="KW-0413">Isomerase</keyword>
<name>B7GF26_ANOFW</name>
<keyword evidence="8 11" id="KW-0564">Palmitate</keyword>
<evidence type="ECO:0000259" key="12">
    <source>
        <dbReference type="PROSITE" id="PS50198"/>
    </source>
</evidence>
<dbReference type="GO" id="GO:0005886">
    <property type="term" value="C:plasma membrane"/>
    <property type="evidence" value="ECO:0007669"/>
    <property type="project" value="UniProtKB-SubCell"/>
</dbReference>
<keyword evidence="7 11" id="KW-0472">Membrane</keyword>
<dbReference type="InterPro" id="IPR046357">
    <property type="entry name" value="PPIase_dom_sf"/>
</dbReference>
<gene>
    <name evidence="11 13" type="primary">prsA</name>
    <name evidence="13" type="ordered locus">Aflv_2287</name>
</gene>
<reference evidence="13 14" key="1">
    <citation type="journal article" date="2008" name="Genome Biol.">
        <title>Encapsulated in silica: genome, proteome and physiology of the thermophilic bacterium Anoxybacillus flavithermus WK1.</title>
        <authorList>
            <person name="Saw J.H."/>
            <person name="Mountain B.W."/>
            <person name="Feng L."/>
            <person name="Omelchenko M.V."/>
            <person name="Hou S."/>
            <person name="Saito J.A."/>
            <person name="Stott M.B."/>
            <person name="Li D."/>
            <person name="Zhao G."/>
            <person name="Wu J."/>
            <person name="Galperin M.Y."/>
            <person name="Koonin E.V."/>
            <person name="Makarova K.S."/>
            <person name="Wolf Y.I."/>
            <person name="Rigden D.J."/>
            <person name="Dunfield P.F."/>
            <person name="Wang L."/>
            <person name="Alam M."/>
        </authorList>
    </citation>
    <scope>NUCLEOTIDE SEQUENCE [LARGE SCALE GENOMIC DNA]</scope>
    <source>
        <strain evidence="14">DSM 21510 / WK1</strain>
    </source>
</reference>
<evidence type="ECO:0000313" key="14">
    <source>
        <dbReference type="Proteomes" id="UP000000742"/>
    </source>
</evidence>
<dbReference type="AlphaFoldDB" id="B7GF26"/>
<evidence type="ECO:0000256" key="10">
    <source>
        <dbReference type="ARBA" id="ARBA00023288"/>
    </source>
</evidence>
<dbReference type="STRING" id="491915.Aflv_2287"/>
<comment type="function">
    <text evidence="11">Plays a major role in protein secretion by helping the post-translocational extracellular folding of several secreted proteins.</text>
</comment>
<dbReference type="InterPro" id="IPR027304">
    <property type="entry name" value="Trigger_fact/SurA_dom_sf"/>
</dbReference>
<dbReference type="EMBL" id="CP000922">
    <property type="protein sequence ID" value="ACJ34644.1"/>
    <property type="molecule type" value="Genomic_DNA"/>
</dbReference>
<comment type="similarity">
    <text evidence="3 11">Belongs to the PrsA family.</text>
</comment>
<comment type="catalytic activity">
    <reaction evidence="1 11">
        <text>[protein]-peptidylproline (omega=180) = [protein]-peptidylproline (omega=0)</text>
        <dbReference type="Rhea" id="RHEA:16237"/>
        <dbReference type="Rhea" id="RHEA-COMP:10747"/>
        <dbReference type="Rhea" id="RHEA-COMP:10748"/>
        <dbReference type="ChEBI" id="CHEBI:83833"/>
        <dbReference type="ChEBI" id="CHEBI:83834"/>
        <dbReference type="EC" id="5.2.1.8"/>
    </reaction>
</comment>
<dbReference type="eggNOG" id="COG0760">
    <property type="taxonomic scope" value="Bacteria"/>
</dbReference>
<evidence type="ECO:0000256" key="5">
    <source>
        <dbReference type="ARBA" id="ARBA00022729"/>
    </source>
</evidence>
<dbReference type="PROSITE" id="PS50198">
    <property type="entry name" value="PPIC_PPIASE_2"/>
    <property type="match status" value="1"/>
</dbReference>
<evidence type="ECO:0000256" key="2">
    <source>
        <dbReference type="ARBA" id="ARBA00004193"/>
    </source>
</evidence>
<dbReference type="PROSITE" id="PS51257">
    <property type="entry name" value="PROKAR_LIPOPROTEIN"/>
    <property type="match status" value="1"/>
</dbReference>